<protein>
    <submittedName>
        <fullName evidence="1">Uncharacterized protein</fullName>
    </submittedName>
</protein>
<evidence type="ECO:0000313" key="1">
    <source>
        <dbReference type="EMBL" id="MFK2854385.1"/>
    </source>
</evidence>
<reference evidence="1 2" key="1">
    <citation type="submission" date="2020-10" db="EMBL/GenBank/DDBJ databases">
        <title>Phylogeny of dyella-like bacteria.</title>
        <authorList>
            <person name="Fu J."/>
        </authorList>
    </citation>
    <scope>NUCLEOTIDE SEQUENCE [LARGE SCALE GENOMIC DNA]</scope>
    <source>
        <strain evidence="1 2">DHG40</strain>
    </source>
</reference>
<name>A0ABW8IIA7_9GAMM</name>
<organism evidence="1 2">
    <name type="scientific">Dyella humi</name>
    <dbReference type="NCBI Taxonomy" id="1770547"/>
    <lineage>
        <taxon>Bacteria</taxon>
        <taxon>Pseudomonadati</taxon>
        <taxon>Pseudomonadota</taxon>
        <taxon>Gammaproteobacteria</taxon>
        <taxon>Lysobacterales</taxon>
        <taxon>Rhodanobacteraceae</taxon>
        <taxon>Dyella</taxon>
    </lineage>
</organism>
<dbReference type="EMBL" id="JADIKI010000022">
    <property type="protein sequence ID" value="MFK2854385.1"/>
    <property type="molecule type" value="Genomic_DNA"/>
</dbReference>
<proteinExistence type="predicted"/>
<evidence type="ECO:0000313" key="2">
    <source>
        <dbReference type="Proteomes" id="UP001620409"/>
    </source>
</evidence>
<comment type="caution">
    <text evidence="1">The sequence shown here is derived from an EMBL/GenBank/DDBJ whole genome shotgun (WGS) entry which is preliminary data.</text>
</comment>
<accession>A0ABW8IIA7</accession>
<gene>
    <name evidence="1" type="ORF">ISP18_07265</name>
</gene>
<dbReference type="RefSeq" id="WP_380008777.1">
    <property type="nucleotide sequence ID" value="NZ_JADIKI010000022.1"/>
</dbReference>
<sequence>MPSYYIHMDQGIAADLRNYSLCSGQFSNCAPIVMYNAHRHEGALYHLAGCKQLDQLKIGHINALITVVGPTVAYVLQGVEDIVFGPATGHVDPVTAIFQHANIPVHRGFNGRSSFSSITVCEANGRLDIQARLDTSTKLNTKMAIDALPADVAFIGEDRDQALAVWL</sequence>
<keyword evidence="2" id="KW-1185">Reference proteome</keyword>
<dbReference type="Proteomes" id="UP001620409">
    <property type="component" value="Unassembled WGS sequence"/>
</dbReference>